<accession>A0A290QEA5</accession>
<dbReference type="Pfam" id="PF00481">
    <property type="entry name" value="PP2C"/>
    <property type="match status" value="1"/>
</dbReference>
<dbReference type="PROSITE" id="PS51746">
    <property type="entry name" value="PPM_2"/>
    <property type="match status" value="1"/>
</dbReference>
<proteinExistence type="predicted"/>
<dbReference type="PANTHER" id="PTHR47992">
    <property type="entry name" value="PROTEIN PHOSPHATASE"/>
    <property type="match status" value="1"/>
</dbReference>
<dbReference type="SMART" id="SM00331">
    <property type="entry name" value="PP2C_SIG"/>
    <property type="match status" value="1"/>
</dbReference>
<sequence>MHLRSAALSDIGKLRRYNEDRLLRDETLHLYGVADGVGGLPGGAEAAQCAIECVHHAIHMADGEPDLAKITLDANKTVAQLGARLSPHYGIGSTLTYGLFRRGQLQLAHVGDSRCYVSLGGEFECITMDHSVENEARARIARGELVWVSEQHRNALTRCIGQTTPLQVDISFRPLTKGERYLFCSDGVTKLIRDPELAELLAAKAEPGKILRDIVDLANARGGLDNSTGVIVFVDDLA</sequence>
<feature type="domain" description="PPM-type phosphatase" evidence="1">
    <location>
        <begin position="4"/>
        <end position="234"/>
    </location>
</feature>
<dbReference type="CDD" id="cd00143">
    <property type="entry name" value="PP2Cc"/>
    <property type="match status" value="1"/>
</dbReference>
<reference evidence="2 3" key="1">
    <citation type="submission" date="2017-09" db="EMBL/GenBank/DDBJ databases">
        <title>Complete genome sequence of Verrucomicrobial strain HZ-65, isolated from freshwater.</title>
        <authorList>
            <person name="Choi A."/>
        </authorList>
    </citation>
    <scope>NUCLEOTIDE SEQUENCE [LARGE SCALE GENOMIC DNA]</scope>
    <source>
        <strain evidence="2 3">HZ-65</strain>
    </source>
</reference>
<dbReference type="Gene3D" id="3.60.40.10">
    <property type="entry name" value="PPM-type phosphatase domain"/>
    <property type="match status" value="1"/>
</dbReference>
<dbReference type="OrthoDB" id="9801841at2"/>
<organism evidence="2 3">
    <name type="scientific">Nibricoccus aquaticus</name>
    <dbReference type="NCBI Taxonomy" id="2576891"/>
    <lineage>
        <taxon>Bacteria</taxon>
        <taxon>Pseudomonadati</taxon>
        <taxon>Verrucomicrobiota</taxon>
        <taxon>Opitutia</taxon>
        <taxon>Opitutales</taxon>
        <taxon>Opitutaceae</taxon>
        <taxon>Nibricoccus</taxon>
    </lineage>
</organism>
<protein>
    <submittedName>
        <fullName evidence="2">Serine/threonine protein phosphatase</fullName>
    </submittedName>
</protein>
<dbReference type="SMART" id="SM00332">
    <property type="entry name" value="PP2Cc"/>
    <property type="match status" value="1"/>
</dbReference>
<dbReference type="GO" id="GO:0004722">
    <property type="term" value="F:protein serine/threonine phosphatase activity"/>
    <property type="evidence" value="ECO:0007669"/>
    <property type="project" value="InterPro"/>
</dbReference>
<evidence type="ECO:0000259" key="1">
    <source>
        <dbReference type="PROSITE" id="PS51746"/>
    </source>
</evidence>
<keyword evidence="3" id="KW-1185">Reference proteome</keyword>
<evidence type="ECO:0000313" key="3">
    <source>
        <dbReference type="Proteomes" id="UP000217265"/>
    </source>
</evidence>
<dbReference type="InterPro" id="IPR001932">
    <property type="entry name" value="PPM-type_phosphatase-like_dom"/>
</dbReference>
<name>A0A290QEA5_9BACT</name>
<dbReference type="InterPro" id="IPR036457">
    <property type="entry name" value="PPM-type-like_dom_sf"/>
</dbReference>
<dbReference type="EMBL" id="CP023344">
    <property type="protein sequence ID" value="ATC62671.1"/>
    <property type="molecule type" value="Genomic_DNA"/>
</dbReference>
<dbReference type="AlphaFoldDB" id="A0A290QEA5"/>
<dbReference type="InterPro" id="IPR015655">
    <property type="entry name" value="PP2C"/>
</dbReference>
<dbReference type="Proteomes" id="UP000217265">
    <property type="component" value="Chromosome"/>
</dbReference>
<dbReference type="SUPFAM" id="SSF81606">
    <property type="entry name" value="PP2C-like"/>
    <property type="match status" value="1"/>
</dbReference>
<dbReference type="RefSeq" id="WP_096054306.1">
    <property type="nucleotide sequence ID" value="NZ_CP023344.1"/>
</dbReference>
<gene>
    <name evidence="2" type="ORF">CMV30_01080</name>
</gene>
<dbReference type="KEGG" id="vbh:CMV30_01080"/>
<evidence type="ECO:0000313" key="2">
    <source>
        <dbReference type="EMBL" id="ATC62671.1"/>
    </source>
</evidence>